<gene>
    <name evidence="4" type="ORF">S2091_2606</name>
</gene>
<keyword evidence="2" id="KW-0378">Hydrolase</keyword>
<dbReference type="PANTHER" id="PTHR30023">
    <property type="entry name" value="D-ALANYL-D-ALANINE CARBOXYPEPTIDASE"/>
    <property type="match status" value="1"/>
</dbReference>
<dbReference type="GO" id="GO:0004185">
    <property type="term" value="F:serine-type carboxypeptidase activity"/>
    <property type="evidence" value="ECO:0007669"/>
    <property type="project" value="InterPro"/>
</dbReference>
<keyword evidence="4" id="KW-0121">Carboxypeptidase</keyword>
<evidence type="ECO:0000256" key="1">
    <source>
        <dbReference type="ARBA" id="ARBA00006096"/>
    </source>
</evidence>
<evidence type="ECO:0000313" key="4">
    <source>
        <dbReference type="EMBL" id="PRC92551.1"/>
    </source>
</evidence>
<name>A0A2S9GXW6_9BURK</name>
<keyword evidence="3" id="KW-0732">Signal</keyword>
<dbReference type="OrthoDB" id="9802627at2"/>
<feature type="signal peptide" evidence="3">
    <location>
        <begin position="1"/>
        <end position="22"/>
    </location>
</feature>
<sequence>MRLFFATLFFTCTALSSTSLHAQSLPPTVTQALQKARVPLDALGVYVQEVTQPSQASTPLISWQADQPLQPASTMKLVTSYAALDLLGPAYSWKTSVYMTGQMAGDVLQGDLILQGGGDPRLVVENFWTLLRQIRAAGIREIQGNLILDSSWMEPQNFDAADFDGDPTRPYNVGPDALLVNFNVMNLQLHNDAGGLRVTTLTPLALQSSVNVRLVNGACGEWRDKLTPTFSMAQHKINVALSGTYPSSCGDKTWLLQPYPLTHGDYVGALFRELWQETGGQFNGEVQQGVLPVLPAMAGLVTEMRSESLPEILRDMNKYSNNVMTRLVMLTLDKEASQQAANPARAAQLIQQWFAHIGIDAQGLQMENGSGLSRTERISAYQMGRMLNHAFASPVMPELMSSLPVLGVDGTMKKRALNQAVAGHAHIKSGSLEGVRAIAGYVLAASGKRYVVVCFVNHKNAVQSSAAQDELLQWIYANG</sequence>
<dbReference type="PRINTS" id="PR00922">
    <property type="entry name" value="DADACBPTASE3"/>
</dbReference>
<dbReference type="GO" id="GO:0006508">
    <property type="term" value="P:proteolysis"/>
    <property type="evidence" value="ECO:0007669"/>
    <property type="project" value="InterPro"/>
</dbReference>
<dbReference type="InterPro" id="IPR012338">
    <property type="entry name" value="Beta-lactam/transpept-like"/>
</dbReference>
<evidence type="ECO:0000256" key="2">
    <source>
        <dbReference type="ARBA" id="ARBA00022801"/>
    </source>
</evidence>
<accession>A0A2S9GXW6</accession>
<dbReference type="Proteomes" id="UP000237839">
    <property type="component" value="Unassembled WGS sequence"/>
</dbReference>
<proteinExistence type="inferred from homology"/>
<comment type="caution">
    <text evidence="4">The sequence shown here is derived from an EMBL/GenBank/DDBJ whole genome shotgun (WGS) entry which is preliminary data.</text>
</comment>
<evidence type="ECO:0000256" key="3">
    <source>
        <dbReference type="SAM" id="SignalP"/>
    </source>
</evidence>
<dbReference type="Gene3D" id="3.50.80.20">
    <property type="entry name" value="D-Ala-D-Ala carboxypeptidase C, peptidase S13"/>
    <property type="match status" value="1"/>
</dbReference>
<dbReference type="GO" id="GO:0000270">
    <property type="term" value="P:peptidoglycan metabolic process"/>
    <property type="evidence" value="ECO:0007669"/>
    <property type="project" value="TreeGrafter"/>
</dbReference>
<dbReference type="AlphaFoldDB" id="A0A2S9GXW6"/>
<dbReference type="RefSeq" id="WP_105532370.1">
    <property type="nucleotide sequence ID" value="NZ_PUGF01000012.1"/>
</dbReference>
<feature type="chain" id="PRO_5015617823" evidence="3">
    <location>
        <begin position="23"/>
        <end position="479"/>
    </location>
</feature>
<comment type="similarity">
    <text evidence="1">Belongs to the peptidase S13 family.</text>
</comment>
<dbReference type="PANTHER" id="PTHR30023:SF0">
    <property type="entry name" value="PENICILLIN-SENSITIVE CARBOXYPEPTIDASE A"/>
    <property type="match status" value="1"/>
</dbReference>
<dbReference type="InterPro" id="IPR000667">
    <property type="entry name" value="Peptidase_S13"/>
</dbReference>
<evidence type="ECO:0000313" key="5">
    <source>
        <dbReference type="Proteomes" id="UP000237839"/>
    </source>
</evidence>
<dbReference type="NCBIfam" id="TIGR00666">
    <property type="entry name" value="PBP4"/>
    <property type="match status" value="1"/>
</dbReference>
<dbReference type="EMBL" id="PUGF01000012">
    <property type="protein sequence ID" value="PRC92551.1"/>
    <property type="molecule type" value="Genomic_DNA"/>
</dbReference>
<dbReference type="Gene3D" id="3.40.710.10">
    <property type="entry name" value="DD-peptidase/beta-lactamase superfamily"/>
    <property type="match status" value="1"/>
</dbReference>
<reference evidence="4 5" key="1">
    <citation type="submission" date="2018-02" db="EMBL/GenBank/DDBJ databases">
        <title>Solimicrobium silvestre gen. nov., sp. nov., isolated from alpine forest soil.</title>
        <authorList>
            <person name="Margesin R."/>
            <person name="Albuquerque L."/>
            <person name="Zhang D.-C."/>
            <person name="Froufe H.J.C."/>
            <person name="Severino R."/>
            <person name="Roxo I."/>
            <person name="Egas C."/>
            <person name="Da Costa M.S."/>
        </authorList>
    </citation>
    <scope>NUCLEOTIDE SEQUENCE [LARGE SCALE GENOMIC DNA]</scope>
    <source>
        <strain evidence="4 5">S20-91</strain>
    </source>
</reference>
<protein>
    <submittedName>
        <fullName evidence="4">PBP4: D-alanyl-D-alanine carboxypeptidase/D-alanyl-D-alanine-endopeptidase</fullName>
    </submittedName>
</protein>
<keyword evidence="4" id="KW-0645">Protease</keyword>
<dbReference type="Pfam" id="PF02113">
    <property type="entry name" value="Peptidase_S13"/>
    <property type="match status" value="1"/>
</dbReference>
<keyword evidence="5" id="KW-1185">Reference proteome</keyword>
<dbReference type="SUPFAM" id="SSF56601">
    <property type="entry name" value="beta-lactamase/transpeptidase-like"/>
    <property type="match status" value="1"/>
</dbReference>
<organism evidence="4 5">
    <name type="scientific">Solimicrobium silvestre</name>
    <dbReference type="NCBI Taxonomy" id="2099400"/>
    <lineage>
        <taxon>Bacteria</taxon>
        <taxon>Pseudomonadati</taxon>
        <taxon>Pseudomonadota</taxon>
        <taxon>Betaproteobacteria</taxon>
        <taxon>Burkholderiales</taxon>
        <taxon>Oxalobacteraceae</taxon>
        <taxon>Solimicrobium</taxon>
    </lineage>
</organism>